<dbReference type="EMBL" id="JACRVF010000005">
    <property type="protein sequence ID" value="MBC5994545.1"/>
    <property type="molecule type" value="Genomic_DNA"/>
</dbReference>
<evidence type="ECO:0000313" key="7">
    <source>
        <dbReference type="EMBL" id="MBC5994545.1"/>
    </source>
</evidence>
<dbReference type="Proteomes" id="UP000603640">
    <property type="component" value="Unassembled WGS sequence"/>
</dbReference>
<dbReference type="RefSeq" id="WP_187068562.1">
    <property type="nucleotide sequence ID" value="NZ_JACRVF010000005.1"/>
</dbReference>
<evidence type="ECO:0000256" key="5">
    <source>
        <dbReference type="SAM" id="Phobius"/>
    </source>
</evidence>
<reference evidence="7" key="1">
    <citation type="submission" date="2020-08" db="EMBL/GenBank/DDBJ databases">
        <title>Pontibacter sp. SD6 16S ribosomal RNA gene Genome sequencing and assembly.</title>
        <authorList>
            <person name="Kang M."/>
        </authorList>
    </citation>
    <scope>NUCLEOTIDE SEQUENCE</scope>
    <source>
        <strain evidence="7">SD6</strain>
    </source>
</reference>
<evidence type="ECO:0000313" key="8">
    <source>
        <dbReference type="Proteomes" id="UP000603640"/>
    </source>
</evidence>
<dbReference type="Pfam" id="PF06271">
    <property type="entry name" value="RDD"/>
    <property type="match status" value="1"/>
</dbReference>
<feature type="transmembrane region" description="Helical" evidence="5">
    <location>
        <begin position="112"/>
        <end position="133"/>
    </location>
</feature>
<gene>
    <name evidence="7" type="ORF">H8S84_17000</name>
</gene>
<dbReference type="AlphaFoldDB" id="A0A923N7W8"/>
<evidence type="ECO:0000256" key="3">
    <source>
        <dbReference type="ARBA" id="ARBA00022989"/>
    </source>
</evidence>
<evidence type="ECO:0000256" key="4">
    <source>
        <dbReference type="ARBA" id="ARBA00023136"/>
    </source>
</evidence>
<dbReference type="InterPro" id="IPR010432">
    <property type="entry name" value="RDD"/>
</dbReference>
<dbReference type="PANTHER" id="PTHR38480">
    <property type="entry name" value="SLR0254 PROTEIN"/>
    <property type="match status" value="1"/>
</dbReference>
<dbReference type="GO" id="GO:0016020">
    <property type="term" value="C:membrane"/>
    <property type="evidence" value="ECO:0007669"/>
    <property type="project" value="UniProtKB-SubCell"/>
</dbReference>
<comment type="subcellular location">
    <subcellularLocation>
        <location evidence="1">Membrane</location>
        <topology evidence="1">Multi-pass membrane protein</topology>
    </subcellularLocation>
</comment>
<dbReference type="PANTHER" id="PTHR38480:SF1">
    <property type="entry name" value="SLR0254 PROTEIN"/>
    <property type="match status" value="1"/>
</dbReference>
<evidence type="ECO:0000259" key="6">
    <source>
        <dbReference type="Pfam" id="PF06271"/>
    </source>
</evidence>
<feature type="transmembrane region" description="Helical" evidence="5">
    <location>
        <begin position="56"/>
        <end position="76"/>
    </location>
</feature>
<protein>
    <submittedName>
        <fullName evidence="7">RDD family protein</fullName>
    </submittedName>
</protein>
<organism evidence="7 8">
    <name type="scientific">Pontibacter cellulosilyticus</name>
    <dbReference type="NCBI Taxonomy" id="1720253"/>
    <lineage>
        <taxon>Bacteria</taxon>
        <taxon>Pseudomonadati</taxon>
        <taxon>Bacteroidota</taxon>
        <taxon>Cytophagia</taxon>
        <taxon>Cytophagales</taxon>
        <taxon>Hymenobacteraceae</taxon>
        <taxon>Pontibacter</taxon>
    </lineage>
</organism>
<feature type="transmembrane region" description="Helical" evidence="5">
    <location>
        <begin position="25"/>
        <end position="49"/>
    </location>
</feature>
<evidence type="ECO:0000256" key="1">
    <source>
        <dbReference type="ARBA" id="ARBA00004141"/>
    </source>
</evidence>
<comment type="caution">
    <text evidence="7">The sequence shown here is derived from an EMBL/GenBank/DDBJ whole genome shotgun (WGS) entry which is preliminary data.</text>
</comment>
<keyword evidence="4 5" id="KW-0472">Membrane</keyword>
<keyword evidence="3 5" id="KW-1133">Transmembrane helix</keyword>
<keyword evidence="8" id="KW-1185">Reference proteome</keyword>
<accession>A0A923N7W8</accession>
<keyword evidence="2 5" id="KW-0812">Transmembrane</keyword>
<sequence>MNTVKIQTTQNVEVEYPLASVGDRILATIIDGVVMMVWALAIVMVFAFGNWMQDGGAGLVVLMVLVYLPLLFYHLLCEIFLNGQSIGKRARDIKVIKLNGNSPTVGDYLLRWIFRLVDMGISSGIVAVVAVAASGKGQRLGDMAAGTCVIRTRAVKRRAPELMQIEEDYKIVFPEVNLLSDQDLAQVRKLVSKAQEHQNYELLEKVALRVKEITGIQTDMSDWDFLKTIVKDYQHYTHGEIEVQ</sequence>
<name>A0A923N7W8_9BACT</name>
<feature type="domain" description="RDD" evidence="6">
    <location>
        <begin position="18"/>
        <end position="146"/>
    </location>
</feature>
<evidence type="ECO:0000256" key="2">
    <source>
        <dbReference type="ARBA" id="ARBA00022692"/>
    </source>
</evidence>
<proteinExistence type="predicted"/>